<comment type="similarity">
    <text evidence="2">Belongs to the membrane fusion protein (MFP) (TC 8.A.1) family.</text>
</comment>
<dbReference type="Pfam" id="PF25876">
    <property type="entry name" value="HH_MFP_RND"/>
    <property type="match status" value="1"/>
</dbReference>
<dbReference type="Proteomes" id="UP000094313">
    <property type="component" value="Chromosome"/>
</dbReference>
<keyword evidence="3" id="KW-0175">Coiled coil</keyword>
<dbReference type="AlphaFoldDB" id="A0A1D7QJY6"/>
<dbReference type="PANTHER" id="PTHR30158">
    <property type="entry name" value="ACRA/E-RELATED COMPONENT OF DRUG EFFLUX TRANSPORTER"/>
    <property type="match status" value="1"/>
</dbReference>
<evidence type="ECO:0000259" key="5">
    <source>
        <dbReference type="Pfam" id="PF25876"/>
    </source>
</evidence>
<keyword evidence="4" id="KW-0732">Signal</keyword>
<proteinExistence type="inferred from homology"/>
<name>A0A1D7QJY6_9SPHI</name>
<dbReference type="InterPro" id="IPR058625">
    <property type="entry name" value="MdtA-like_BSH"/>
</dbReference>
<dbReference type="EMBL" id="CP017141">
    <property type="protein sequence ID" value="AOM78992.1"/>
    <property type="molecule type" value="Genomic_DNA"/>
</dbReference>
<dbReference type="Gene3D" id="1.10.287.470">
    <property type="entry name" value="Helix hairpin bin"/>
    <property type="match status" value="1"/>
</dbReference>
<dbReference type="GO" id="GO:0030313">
    <property type="term" value="C:cell envelope"/>
    <property type="evidence" value="ECO:0007669"/>
    <property type="project" value="UniProtKB-SubCell"/>
</dbReference>
<sequence>MSFPPTPKNQKRYLLLLSLLFPAALLSSCGSKGANEQAAGAGAPPPAEIPVISVMEQPAVTYTDYSASIEGKVNVDIRPQVDGYLDKIFVDEGAYVKAGQPLFKINDRVYQEQLNTANASMESAKARLRTAQIEVDKVTPLVKNKVVSEVQLSTAQANYSEAQATVSQAKSTINSAKINIGFSLIKAPISGYIGKIPKRVGNLVGKGDAEPMTTLSDTKEVYTYFAMSEPAFLQFNAQIPGSSMAEKLRKLPPVTLLLADGTTYPQKGKIQIVDGQFDKNTGSISLRAIFPNPNGLLRSGNTGKIRLEETHAQALMVPKASTMDVQDKIFVYLVGPGNKLQRRAITVSGKSGNNYLISDGLKKGETIVFSGIDGLAEDAQIKPKPLNTDSVYRAQ</sequence>
<feature type="coiled-coil region" evidence="3">
    <location>
        <begin position="114"/>
        <end position="172"/>
    </location>
</feature>
<comment type="subcellular location">
    <subcellularLocation>
        <location evidence="1">Cell envelope</location>
    </subcellularLocation>
</comment>
<feature type="domain" description="Multidrug resistance protein MdtA-like barrel-sandwich hybrid" evidence="6">
    <location>
        <begin position="75"/>
        <end position="214"/>
    </location>
</feature>
<feature type="signal peptide" evidence="4">
    <location>
        <begin position="1"/>
        <end position="34"/>
    </location>
</feature>
<feature type="domain" description="Multidrug resistance protein MdtA-like beta-barrel" evidence="7">
    <location>
        <begin position="251"/>
        <end position="310"/>
    </location>
</feature>
<feature type="chain" id="PRO_5009098739" evidence="4">
    <location>
        <begin position="35"/>
        <end position="395"/>
    </location>
</feature>
<reference evidence="9 10" key="1">
    <citation type="submission" date="2016-08" db="EMBL/GenBank/DDBJ databases">
        <authorList>
            <person name="Seilhamer J.J."/>
        </authorList>
    </citation>
    <scope>NUCLEOTIDE SEQUENCE [LARGE SCALE GENOMIC DNA]</scope>
    <source>
        <strain evidence="9 10">DX4</strain>
    </source>
</reference>
<dbReference type="OrthoDB" id="9801814at2"/>
<evidence type="ECO:0000313" key="9">
    <source>
        <dbReference type="EMBL" id="AOM78992.1"/>
    </source>
</evidence>
<dbReference type="Pfam" id="PF25917">
    <property type="entry name" value="BSH_RND"/>
    <property type="match status" value="1"/>
</dbReference>
<evidence type="ECO:0000256" key="1">
    <source>
        <dbReference type="ARBA" id="ARBA00004196"/>
    </source>
</evidence>
<dbReference type="Gene3D" id="2.40.50.100">
    <property type="match status" value="1"/>
</dbReference>
<dbReference type="GO" id="GO:0022857">
    <property type="term" value="F:transmembrane transporter activity"/>
    <property type="evidence" value="ECO:0007669"/>
    <property type="project" value="InterPro"/>
</dbReference>
<dbReference type="Gene3D" id="2.40.420.20">
    <property type="match status" value="1"/>
</dbReference>
<dbReference type="KEGG" id="psty:BFS30_18550"/>
<feature type="domain" description="Multidrug resistance protein MdtA-like alpha-helical hairpin" evidence="5">
    <location>
        <begin position="113"/>
        <end position="182"/>
    </location>
</feature>
<evidence type="ECO:0000259" key="6">
    <source>
        <dbReference type="Pfam" id="PF25917"/>
    </source>
</evidence>
<evidence type="ECO:0000256" key="3">
    <source>
        <dbReference type="SAM" id="Coils"/>
    </source>
</evidence>
<evidence type="ECO:0000259" key="8">
    <source>
        <dbReference type="Pfam" id="PF25967"/>
    </source>
</evidence>
<dbReference type="Gene3D" id="2.40.30.170">
    <property type="match status" value="1"/>
</dbReference>
<accession>A0A1D7QJY6</accession>
<gene>
    <name evidence="9" type="ORF">BFS30_18550</name>
</gene>
<dbReference type="RefSeq" id="WP_069380655.1">
    <property type="nucleotide sequence ID" value="NZ_CP017141.1"/>
</dbReference>
<evidence type="ECO:0000259" key="7">
    <source>
        <dbReference type="Pfam" id="PF25944"/>
    </source>
</evidence>
<evidence type="ECO:0000313" key="10">
    <source>
        <dbReference type="Proteomes" id="UP000094313"/>
    </source>
</evidence>
<dbReference type="GO" id="GO:0046677">
    <property type="term" value="P:response to antibiotic"/>
    <property type="evidence" value="ECO:0007669"/>
    <property type="project" value="TreeGrafter"/>
</dbReference>
<keyword evidence="10" id="KW-1185">Reference proteome</keyword>
<dbReference type="InterPro" id="IPR058624">
    <property type="entry name" value="MdtA-like_HH"/>
</dbReference>
<dbReference type="InterPro" id="IPR058627">
    <property type="entry name" value="MdtA-like_C"/>
</dbReference>
<organism evidence="9 10">
    <name type="scientific">Pedobacter steynii</name>
    <dbReference type="NCBI Taxonomy" id="430522"/>
    <lineage>
        <taxon>Bacteria</taxon>
        <taxon>Pseudomonadati</taxon>
        <taxon>Bacteroidota</taxon>
        <taxon>Sphingobacteriia</taxon>
        <taxon>Sphingobacteriales</taxon>
        <taxon>Sphingobacteriaceae</taxon>
        <taxon>Pedobacter</taxon>
    </lineage>
</organism>
<dbReference type="GO" id="GO:0005886">
    <property type="term" value="C:plasma membrane"/>
    <property type="evidence" value="ECO:0007669"/>
    <property type="project" value="TreeGrafter"/>
</dbReference>
<dbReference type="PANTHER" id="PTHR30158:SF23">
    <property type="entry name" value="MULTIDRUG RESISTANCE PROTEIN MEXA"/>
    <property type="match status" value="1"/>
</dbReference>
<dbReference type="SUPFAM" id="SSF111369">
    <property type="entry name" value="HlyD-like secretion proteins"/>
    <property type="match status" value="1"/>
</dbReference>
<feature type="domain" description="Multidrug resistance protein MdtA-like C-terminal permuted SH3" evidence="8">
    <location>
        <begin position="313"/>
        <end position="373"/>
    </location>
</feature>
<dbReference type="Pfam" id="PF25967">
    <property type="entry name" value="RND-MFP_C"/>
    <property type="match status" value="1"/>
</dbReference>
<dbReference type="Pfam" id="PF25944">
    <property type="entry name" value="Beta-barrel_RND"/>
    <property type="match status" value="1"/>
</dbReference>
<dbReference type="InterPro" id="IPR058626">
    <property type="entry name" value="MdtA-like_b-barrel"/>
</dbReference>
<protein>
    <submittedName>
        <fullName evidence="9">Efflux transporter periplasmic adaptor subunit</fullName>
    </submittedName>
</protein>
<evidence type="ECO:0000256" key="4">
    <source>
        <dbReference type="SAM" id="SignalP"/>
    </source>
</evidence>
<dbReference type="NCBIfam" id="TIGR01730">
    <property type="entry name" value="RND_mfp"/>
    <property type="match status" value="1"/>
</dbReference>
<dbReference type="InterPro" id="IPR006143">
    <property type="entry name" value="RND_pump_MFP"/>
</dbReference>
<evidence type="ECO:0000256" key="2">
    <source>
        <dbReference type="ARBA" id="ARBA00009477"/>
    </source>
</evidence>